<gene>
    <name evidence="6" type="ORF">AQI94_34000</name>
</gene>
<dbReference type="OrthoDB" id="9765195at2"/>
<dbReference type="Pfam" id="PF00232">
    <property type="entry name" value="Glyco_hydro_1"/>
    <property type="match status" value="1"/>
</dbReference>
<feature type="region of interest" description="Disordered" evidence="5">
    <location>
        <begin position="450"/>
        <end position="471"/>
    </location>
</feature>
<dbReference type="EMBL" id="LMWM01000040">
    <property type="protein sequence ID" value="KUM83957.1"/>
    <property type="molecule type" value="Genomic_DNA"/>
</dbReference>
<evidence type="ECO:0000256" key="1">
    <source>
        <dbReference type="ARBA" id="ARBA00010838"/>
    </source>
</evidence>
<dbReference type="Proteomes" id="UP000053039">
    <property type="component" value="Unassembled WGS sequence"/>
</dbReference>
<name>A0A101MZV2_9ACTN</name>
<dbReference type="GO" id="GO:0005829">
    <property type="term" value="C:cytosol"/>
    <property type="evidence" value="ECO:0007669"/>
    <property type="project" value="TreeGrafter"/>
</dbReference>
<dbReference type="Gene3D" id="3.20.20.80">
    <property type="entry name" value="Glycosidases"/>
    <property type="match status" value="1"/>
</dbReference>
<dbReference type="InterPro" id="IPR001360">
    <property type="entry name" value="Glyco_hydro_1"/>
</dbReference>
<protein>
    <submittedName>
        <fullName evidence="6">Beta-glucosidase</fullName>
    </submittedName>
</protein>
<keyword evidence="2" id="KW-0378">Hydrolase</keyword>
<keyword evidence="3" id="KW-0326">Glycosidase</keyword>
<evidence type="ECO:0000256" key="3">
    <source>
        <dbReference type="ARBA" id="ARBA00023295"/>
    </source>
</evidence>
<comment type="caution">
    <text evidence="6">The sequence shown here is derived from an EMBL/GenBank/DDBJ whole genome shotgun (WGS) entry which is preliminary data.</text>
</comment>
<dbReference type="GO" id="GO:0008422">
    <property type="term" value="F:beta-glucosidase activity"/>
    <property type="evidence" value="ECO:0007669"/>
    <property type="project" value="TreeGrafter"/>
</dbReference>
<evidence type="ECO:0000256" key="5">
    <source>
        <dbReference type="SAM" id="MobiDB-lite"/>
    </source>
</evidence>
<dbReference type="PANTHER" id="PTHR10353:SF36">
    <property type="entry name" value="LP05116P"/>
    <property type="match status" value="1"/>
</dbReference>
<evidence type="ECO:0000313" key="7">
    <source>
        <dbReference type="Proteomes" id="UP000053039"/>
    </source>
</evidence>
<proteinExistence type="inferred from homology"/>
<comment type="similarity">
    <text evidence="1 4">Belongs to the glycosyl hydrolase 1 family.</text>
</comment>
<dbReference type="SUPFAM" id="SSF51445">
    <property type="entry name" value="(Trans)glycosidases"/>
    <property type="match status" value="1"/>
</dbReference>
<dbReference type="AlphaFoldDB" id="A0A101MZV2"/>
<sequence length="471" mass="50716">MSDGFLHESLRRVDWGVATADTIAAPPPPQPERGGHFRQWTDDLRQLTGLVADTHRMVVGWPQLQPDGPGNWDRDALDRCDRALDALLARGTRPALTLLDRSLPPWLDAAGGWLARDTAEHFAAYAAELGRRFGDRVERWITSTDLAGPTLADHVAGMYPPSRGAGRAGLPAVHHILLANGLATLALRATGARGRIGTTVTLVGGYPATGDPYDRLALERLESWTNRLFLDPLLLGAHMVTEDGDSPVEDTGCVRPGDLETIATEQDLLGLSWHTPLRVTAPENLPRVLPTRTCQSALNEVNRLLVGLGFAIVPFDDVETTAYGWPIIPEGLADAVAGLCELYGDALPPLSVIDNGMGDLDLVDASGHSDDDRRRALLRARLSWLAGLTAAGVEVCGYEYWSVLDNLEAKFRYTRLYTMAVPDHEAPPRPAIPSDWLHRGAFAGAAVPEAGRPPGLSLVQAAPRAQDGGAS</sequence>
<evidence type="ECO:0000256" key="4">
    <source>
        <dbReference type="RuleBase" id="RU003690"/>
    </source>
</evidence>
<accession>A0A101MZV2</accession>
<organism evidence="6 7">
    <name type="scientific">Streptomyces pseudovenezuelae</name>
    <dbReference type="NCBI Taxonomy" id="67350"/>
    <lineage>
        <taxon>Bacteria</taxon>
        <taxon>Bacillati</taxon>
        <taxon>Actinomycetota</taxon>
        <taxon>Actinomycetes</taxon>
        <taxon>Kitasatosporales</taxon>
        <taxon>Streptomycetaceae</taxon>
        <taxon>Streptomyces</taxon>
        <taxon>Streptomyces aurantiacus group</taxon>
    </lineage>
</organism>
<evidence type="ECO:0000313" key="6">
    <source>
        <dbReference type="EMBL" id="KUM83957.1"/>
    </source>
</evidence>
<dbReference type="PANTHER" id="PTHR10353">
    <property type="entry name" value="GLYCOSYL HYDROLASE"/>
    <property type="match status" value="1"/>
</dbReference>
<dbReference type="GO" id="GO:0016052">
    <property type="term" value="P:carbohydrate catabolic process"/>
    <property type="evidence" value="ECO:0007669"/>
    <property type="project" value="TreeGrafter"/>
</dbReference>
<reference evidence="6 7" key="1">
    <citation type="submission" date="2015-10" db="EMBL/GenBank/DDBJ databases">
        <title>Draft genome sequence of Streptomyces pseudovenezuelae DSM 40212, type strain for the species Streptomyces pseudovenezuelae.</title>
        <authorList>
            <person name="Ruckert C."/>
            <person name="Winkler A."/>
            <person name="Kalinowski J."/>
            <person name="Kampfer P."/>
            <person name="Glaeser S."/>
        </authorList>
    </citation>
    <scope>NUCLEOTIDE SEQUENCE [LARGE SCALE GENOMIC DNA]</scope>
    <source>
        <strain evidence="6 7">DSM 40212</strain>
    </source>
</reference>
<evidence type="ECO:0000256" key="2">
    <source>
        <dbReference type="ARBA" id="ARBA00022801"/>
    </source>
</evidence>
<dbReference type="RefSeq" id="WP_031055131.1">
    <property type="nucleotide sequence ID" value="NZ_JBIBHV010000006.1"/>
</dbReference>
<dbReference type="InterPro" id="IPR017853">
    <property type="entry name" value="GH"/>
</dbReference>